<evidence type="ECO:0000313" key="1">
    <source>
        <dbReference type="EMBL" id="KIK92497.1"/>
    </source>
</evidence>
<reference evidence="1 2" key="1">
    <citation type="submission" date="2014-04" db="EMBL/GenBank/DDBJ databases">
        <authorList>
            <consortium name="DOE Joint Genome Institute"/>
            <person name="Kuo A."/>
            <person name="Kohler A."/>
            <person name="Jargeat P."/>
            <person name="Nagy L.G."/>
            <person name="Floudas D."/>
            <person name="Copeland A."/>
            <person name="Barry K.W."/>
            <person name="Cichocki N."/>
            <person name="Veneault-Fourrey C."/>
            <person name="LaButti K."/>
            <person name="Lindquist E.A."/>
            <person name="Lipzen A."/>
            <person name="Lundell T."/>
            <person name="Morin E."/>
            <person name="Murat C."/>
            <person name="Sun H."/>
            <person name="Tunlid A."/>
            <person name="Henrissat B."/>
            <person name="Grigoriev I.V."/>
            <person name="Hibbett D.S."/>
            <person name="Martin F."/>
            <person name="Nordberg H.P."/>
            <person name="Cantor M.N."/>
            <person name="Hua S.X."/>
        </authorList>
    </citation>
    <scope>NUCLEOTIDE SEQUENCE [LARGE SCALE GENOMIC DNA]</scope>
    <source>
        <strain evidence="1 2">Ve08.2h10</strain>
    </source>
</reference>
<organism evidence="1 2">
    <name type="scientific">Paxillus rubicundulus Ve08.2h10</name>
    <dbReference type="NCBI Taxonomy" id="930991"/>
    <lineage>
        <taxon>Eukaryota</taxon>
        <taxon>Fungi</taxon>
        <taxon>Dikarya</taxon>
        <taxon>Basidiomycota</taxon>
        <taxon>Agaricomycotina</taxon>
        <taxon>Agaricomycetes</taxon>
        <taxon>Agaricomycetidae</taxon>
        <taxon>Boletales</taxon>
        <taxon>Paxilineae</taxon>
        <taxon>Paxillaceae</taxon>
        <taxon>Paxillus</taxon>
    </lineage>
</organism>
<dbReference type="OrthoDB" id="3218065at2759"/>
<keyword evidence="2" id="KW-1185">Reference proteome</keyword>
<dbReference type="PANTHER" id="PTHR35871">
    <property type="entry name" value="EXPRESSED PROTEIN"/>
    <property type="match status" value="1"/>
</dbReference>
<dbReference type="EMBL" id="KN825274">
    <property type="protein sequence ID" value="KIK92497.1"/>
    <property type="molecule type" value="Genomic_DNA"/>
</dbReference>
<sequence>LVLCAHDEMTVQANDAVDQYWVLEDQFQLQKKGTGCGIHRSDIICSTAGHMMDAGVSLDYGKNYQGYWTGKFFIKQLMEKIIPTFEMLHGPGYQALFLIGNSQGHSVYAQDALLASHMNVNPSGQQAHM</sequence>
<dbReference type="AlphaFoldDB" id="A0A0D0D6Q4"/>
<name>A0A0D0D6Q4_9AGAM</name>
<gene>
    <name evidence="1" type="ORF">PAXRUDRAFT_147202</name>
</gene>
<dbReference type="InParanoid" id="A0A0D0D6Q4"/>
<dbReference type="Proteomes" id="UP000054538">
    <property type="component" value="Unassembled WGS sequence"/>
</dbReference>
<dbReference type="PANTHER" id="PTHR35871:SF1">
    <property type="entry name" value="CXC1-LIKE CYSTEINE CLUSTER ASSOCIATED WITH KDZ TRANSPOSASES DOMAIN-CONTAINING PROTEIN"/>
    <property type="match status" value="1"/>
</dbReference>
<feature type="non-terminal residue" evidence="1">
    <location>
        <position position="129"/>
    </location>
</feature>
<dbReference type="HOGENOM" id="CLU_005726_5_1_1"/>
<proteinExistence type="predicted"/>
<protein>
    <submittedName>
        <fullName evidence="1">Uncharacterized protein</fullName>
    </submittedName>
</protein>
<accession>A0A0D0D6Q4</accession>
<reference evidence="2" key="2">
    <citation type="submission" date="2015-01" db="EMBL/GenBank/DDBJ databases">
        <title>Evolutionary Origins and Diversification of the Mycorrhizal Mutualists.</title>
        <authorList>
            <consortium name="DOE Joint Genome Institute"/>
            <consortium name="Mycorrhizal Genomics Consortium"/>
            <person name="Kohler A."/>
            <person name="Kuo A."/>
            <person name="Nagy L.G."/>
            <person name="Floudas D."/>
            <person name="Copeland A."/>
            <person name="Barry K.W."/>
            <person name="Cichocki N."/>
            <person name="Veneault-Fourrey C."/>
            <person name="LaButti K."/>
            <person name="Lindquist E.A."/>
            <person name="Lipzen A."/>
            <person name="Lundell T."/>
            <person name="Morin E."/>
            <person name="Murat C."/>
            <person name="Riley R."/>
            <person name="Ohm R."/>
            <person name="Sun H."/>
            <person name="Tunlid A."/>
            <person name="Henrissat B."/>
            <person name="Grigoriev I.V."/>
            <person name="Hibbett D.S."/>
            <person name="Martin F."/>
        </authorList>
    </citation>
    <scope>NUCLEOTIDE SEQUENCE [LARGE SCALE GENOMIC DNA]</scope>
    <source>
        <strain evidence="2">Ve08.2h10</strain>
    </source>
</reference>
<evidence type="ECO:0000313" key="2">
    <source>
        <dbReference type="Proteomes" id="UP000054538"/>
    </source>
</evidence>